<evidence type="ECO:0000259" key="8">
    <source>
        <dbReference type="Pfam" id="PF02852"/>
    </source>
</evidence>
<feature type="binding site" evidence="7">
    <location>
        <position position="276"/>
    </location>
    <ligand>
        <name>NAD(+)</name>
        <dbReference type="ChEBI" id="CHEBI:57540"/>
    </ligand>
</feature>
<feature type="binding site" evidence="7">
    <location>
        <position position="50"/>
    </location>
    <ligand>
        <name>FAD</name>
        <dbReference type="ChEBI" id="CHEBI:57692"/>
    </ligand>
</feature>
<accession>A0A098LCW9</accession>
<dbReference type="GO" id="GO:0050660">
    <property type="term" value="F:flavin adenine dinucleotide binding"/>
    <property type="evidence" value="ECO:0007669"/>
    <property type="project" value="TreeGrafter"/>
</dbReference>
<dbReference type="eggNOG" id="COG1249">
    <property type="taxonomic scope" value="Bacteria"/>
</dbReference>
<dbReference type="GO" id="GO:0004148">
    <property type="term" value="F:dihydrolipoyl dehydrogenase (NADH) activity"/>
    <property type="evidence" value="ECO:0007669"/>
    <property type="project" value="TreeGrafter"/>
</dbReference>
<dbReference type="InterPro" id="IPR050151">
    <property type="entry name" value="Class-I_Pyr_Nuc-Dis_Oxidored"/>
</dbReference>
<dbReference type="GO" id="GO:0006103">
    <property type="term" value="P:2-oxoglutarate metabolic process"/>
    <property type="evidence" value="ECO:0007669"/>
    <property type="project" value="TreeGrafter"/>
</dbReference>
<keyword evidence="4" id="KW-0560">Oxidoreductase</keyword>
<dbReference type="EMBL" id="BBLT01000003">
    <property type="protein sequence ID" value="GAL84730.1"/>
    <property type="molecule type" value="Genomic_DNA"/>
</dbReference>
<comment type="caution">
    <text evidence="10">The sequence shown here is derived from an EMBL/GenBank/DDBJ whole genome shotgun (WGS) entry which is preliminary data.</text>
</comment>
<dbReference type="InterPro" id="IPR004099">
    <property type="entry name" value="Pyr_nucl-diS_OxRdtase_dimer"/>
</dbReference>
<dbReference type="PANTHER" id="PTHR22912">
    <property type="entry name" value="DISULFIDE OXIDOREDUCTASE"/>
    <property type="match status" value="1"/>
</dbReference>
<organism evidence="10 11">
    <name type="scientific">Sporocytophaga myxococcoides</name>
    <dbReference type="NCBI Taxonomy" id="153721"/>
    <lineage>
        <taxon>Bacteria</taxon>
        <taxon>Pseudomonadati</taxon>
        <taxon>Bacteroidota</taxon>
        <taxon>Cytophagia</taxon>
        <taxon>Cytophagales</taxon>
        <taxon>Cytophagaceae</taxon>
        <taxon>Sporocytophaga</taxon>
    </lineage>
</organism>
<proteinExistence type="inferred from homology"/>
<evidence type="ECO:0000256" key="6">
    <source>
        <dbReference type="PIRSR" id="PIRSR000350-2"/>
    </source>
</evidence>
<keyword evidence="2" id="KW-0285">Flavoprotein</keyword>
<dbReference type="InterPro" id="IPR001100">
    <property type="entry name" value="Pyr_nuc-diS_OxRdtase"/>
</dbReference>
<evidence type="ECO:0000256" key="3">
    <source>
        <dbReference type="ARBA" id="ARBA00022827"/>
    </source>
</evidence>
<feature type="binding site" evidence="7">
    <location>
        <begin position="147"/>
        <end position="149"/>
    </location>
    <ligand>
        <name>FAD</name>
        <dbReference type="ChEBI" id="CHEBI:57692"/>
    </ligand>
</feature>
<evidence type="ECO:0000256" key="5">
    <source>
        <dbReference type="ARBA" id="ARBA00023027"/>
    </source>
</evidence>
<protein>
    <submittedName>
        <fullName evidence="10">Pyridine nucleotide-disulfide oxidoreductase-like protein</fullName>
    </submittedName>
</protein>
<dbReference type="Pfam" id="PF02852">
    <property type="entry name" value="Pyr_redox_dim"/>
    <property type="match status" value="1"/>
</dbReference>
<dbReference type="FunFam" id="3.30.390.30:FF:000001">
    <property type="entry name" value="Dihydrolipoyl dehydrogenase"/>
    <property type="match status" value="1"/>
</dbReference>
<dbReference type="InterPro" id="IPR016156">
    <property type="entry name" value="FAD/NAD-linked_Rdtase_dimer_sf"/>
</dbReference>
<feature type="active site" description="Proton acceptor" evidence="6">
    <location>
        <position position="450"/>
    </location>
</feature>
<dbReference type="STRING" id="153721.MYP_1958"/>
<evidence type="ECO:0000259" key="9">
    <source>
        <dbReference type="Pfam" id="PF07992"/>
    </source>
</evidence>
<keyword evidence="7" id="KW-0547">Nucleotide-binding</keyword>
<evidence type="ECO:0000256" key="7">
    <source>
        <dbReference type="PIRSR" id="PIRSR000350-3"/>
    </source>
</evidence>
<feature type="binding site" evidence="7">
    <location>
        <begin position="184"/>
        <end position="191"/>
    </location>
    <ligand>
        <name>NAD(+)</name>
        <dbReference type="ChEBI" id="CHEBI:57540"/>
    </ligand>
</feature>
<dbReference type="PANTHER" id="PTHR22912:SF151">
    <property type="entry name" value="DIHYDROLIPOYL DEHYDROGENASE, MITOCHONDRIAL"/>
    <property type="match status" value="1"/>
</dbReference>
<dbReference type="Proteomes" id="UP000030185">
    <property type="component" value="Unassembled WGS sequence"/>
</dbReference>
<feature type="domain" description="FAD/NAD(P)-binding" evidence="9">
    <location>
        <begin position="4"/>
        <end position="328"/>
    </location>
</feature>
<keyword evidence="11" id="KW-1185">Reference proteome</keyword>
<evidence type="ECO:0000313" key="11">
    <source>
        <dbReference type="Proteomes" id="UP000030185"/>
    </source>
</evidence>
<reference evidence="10 11" key="1">
    <citation type="submission" date="2014-09" db="EMBL/GenBank/DDBJ databases">
        <title>Sporocytophaga myxococcoides PG-01 genome sequencing.</title>
        <authorList>
            <person name="Liu L."/>
            <person name="Gao P.J."/>
            <person name="Chen G.J."/>
            <person name="Wang L.S."/>
        </authorList>
    </citation>
    <scope>NUCLEOTIDE SEQUENCE [LARGE SCALE GENOMIC DNA]</scope>
    <source>
        <strain evidence="10 11">PG-01</strain>
    </source>
</reference>
<dbReference type="InterPro" id="IPR023753">
    <property type="entry name" value="FAD/NAD-binding_dom"/>
</dbReference>
<evidence type="ECO:0000256" key="1">
    <source>
        <dbReference type="ARBA" id="ARBA00007532"/>
    </source>
</evidence>
<dbReference type="Pfam" id="PF07992">
    <property type="entry name" value="Pyr_redox_2"/>
    <property type="match status" value="1"/>
</dbReference>
<dbReference type="SUPFAM" id="SSF55424">
    <property type="entry name" value="FAD/NAD-linked reductases, dimerisation (C-terminal) domain"/>
    <property type="match status" value="1"/>
</dbReference>
<dbReference type="RefSeq" id="WP_045462035.1">
    <property type="nucleotide sequence ID" value="NZ_BBLT01000003.1"/>
</dbReference>
<feature type="domain" description="Pyridine nucleotide-disulphide oxidoreductase dimerisation" evidence="8">
    <location>
        <begin position="351"/>
        <end position="459"/>
    </location>
</feature>
<dbReference type="PRINTS" id="PR00368">
    <property type="entry name" value="FADPNR"/>
</dbReference>
<dbReference type="PRINTS" id="PR00411">
    <property type="entry name" value="PNDRDTASEI"/>
</dbReference>
<dbReference type="PIRSF" id="PIRSF000350">
    <property type="entry name" value="Mercury_reductase_MerA"/>
    <property type="match status" value="1"/>
</dbReference>
<comment type="cofactor">
    <cofactor evidence="7">
        <name>FAD</name>
        <dbReference type="ChEBI" id="CHEBI:57692"/>
    </cofactor>
    <text evidence="7">Binds 1 FAD per subunit.</text>
</comment>
<gene>
    <name evidence="10" type="ORF">MYP_1958</name>
</gene>
<dbReference type="Gene3D" id="3.30.390.30">
    <property type="match status" value="1"/>
</dbReference>
<evidence type="ECO:0000313" key="10">
    <source>
        <dbReference type="EMBL" id="GAL84730.1"/>
    </source>
</evidence>
<comment type="similarity">
    <text evidence="1">Belongs to the class-I pyridine nucleotide-disulfide oxidoreductase family.</text>
</comment>
<sequence length="502" mass="55844">MNRFDICVIGGGPAGYAAAMRALDLNKRVLFVEKNKIGGAGVYNGALSSKTFWELSRDVSLARKRLQKYACTEIKVDFKEILNDVKEAIFLRKVQLETHILLLQRKKKDLFSYIKAEARLVSANEVLLKKSNGDEEIISADNIVLATGSRPRKLAHIPIDEKIIVTSDGIECFTDFPESMVILGAGVIGCEWATIFSNFGRTKVNLIDKADRILPFEDEDISLTTQTNLEDNGVTIHKNSQLVRMEIKNGRVEYELRYKDGRSEIYNVEKALVSVGRVPNTENLGAKEVGVVINDNCTVVNEDTRTTVANIYAVGDLTSDFALANVGELEGRHAVEKMFGLNPKPLTYKNISTIMFLSPETAGVGMNEQEARSKGIPYRVVSIDYSLIPRAIAMRNTNGFFKILVTNDEEMKILGMRAVGVHASSAIQAVALLISMDKGIEELAELIHPHPSIIEGIQECVRMLKGKSILKPEIFKDMLKCRGCNEKGEYFELVQNDTFTKI</sequence>
<dbReference type="InterPro" id="IPR036188">
    <property type="entry name" value="FAD/NAD-bd_sf"/>
</dbReference>
<dbReference type="SUPFAM" id="SSF51905">
    <property type="entry name" value="FAD/NAD(P)-binding domain"/>
    <property type="match status" value="1"/>
</dbReference>
<keyword evidence="5 7" id="KW-0520">NAD</keyword>
<dbReference type="OrthoDB" id="9800167at2"/>
<evidence type="ECO:0000256" key="2">
    <source>
        <dbReference type="ARBA" id="ARBA00022630"/>
    </source>
</evidence>
<evidence type="ECO:0000256" key="4">
    <source>
        <dbReference type="ARBA" id="ARBA00023002"/>
    </source>
</evidence>
<dbReference type="Gene3D" id="3.50.50.60">
    <property type="entry name" value="FAD/NAD(P)-binding domain"/>
    <property type="match status" value="2"/>
</dbReference>
<feature type="binding site" evidence="7">
    <location>
        <position position="316"/>
    </location>
    <ligand>
        <name>FAD</name>
        <dbReference type="ChEBI" id="CHEBI:57692"/>
    </ligand>
</feature>
<dbReference type="AlphaFoldDB" id="A0A098LCW9"/>
<keyword evidence="3 7" id="KW-0274">FAD</keyword>
<dbReference type="GO" id="GO:0045252">
    <property type="term" value="C:oxoglutarate dehydrogenase complex"/>
    <property type="evidence" value="ECO:0007669"/>
    <property type="project" value="TreeGrafter"/>
</dbReference>
<name>A0A098LCW9_9BACT</name>